<organism evidence="1 2">
    <name type="scientific">Roridomyces roridus</name>
    <dbReference type="NCBI Taxonomy" id="1738132"/>
    <lineage>
        <taxon>Eukaryota</taxon>
        <taxon>Fungi</taxon>
        <taxon>Dikarya</taxon>
        <taxon>Basidiomycota</taxon>
        <taxon>Agaricomycotina</taxon>
        <taxon>Agaricomycetes</taxon>
        <taxon>Agaricomycetidae</taxon>
        <taxon>Agaricales</taxon>
        <taxon>Marasmiineae</taxon>
        <taxon>Mycenaceae</taxon>
        <taxon>Roridomyces</taxon>
    </lineage>
</organism>
<keyword evidence="2" id="KW-1185">Reference proteome</keyword>
<name>A0AAD7BG61_9AGAR</name>
<comment type="caution">
    <text evidence="1">The sequence shown here is derived from an EMBL/GenBank/DDBJ whole genome shotgun (WGS) entry which is preliminary data.</text>
</comment>
<dbReference type="AlphaFoldDB" id="A0AAD7BG61"/>
<accession>A0AAD7BG61</accession>
<evidence type="ECO:0000313" key="1">
    <source>
        <dbReference type="EMBL" id="KAJ7619695.1"/>
    </source>
</evidence>
<protein>
    <submittedName>
        <fullName evidence="1">Uncharacterized protein</fullName>
    </submittedName>
</protein>
<proteinExistence type="predicted"/>
<gene>
    <name evidence="1" type="ORF">FB45DRAFT_931437</name>
</gene>
<dbReference type="Proteomes" id="UP001221142">
    <property type="component" value="Unassembled WGS sequence"/>
</dbReference>
<sequence length="360" mass="40268">MTSTFTLLAQELWDEIVDHLQGRTDDLKSLSLTHRRFLPRAQSHTFRSITVWNARKAGAGGIARRLLDVMTSSPHLIRHVQILNVFAGDPKSLQSLARIPWSHVDQLTLMPMAAEALGYAGILVGMPSLRSLVFRPYTWDTTFLFNIFAQCAPGVKVFTFVDYTPTSKPTPSTALTTTCVKPTHLFMLASSRVFDLLVDPRSPLDLSAVVDFRCTDFSNPRLGILLSRISPSLTHLHVVGNDRTLDNLELELLPRLDHIDAFGIGPPLVHLLKRLPAESRITTLTFAHFEQTVDDELESVLLAIPTLQHVNMRVDGKGLEWNAVQRHYESELPRLHESGLLSVQFLSSEGAGLFLPELRI</sequence>
<dbReference type="EMBL" id="JARKIF010000018">
    <property type="protein sequence ID" value="KAJ7619695.1"/>
    <property type="molecule type" value="Genomic_DNA"/>
</dbReference>
<evidence type="ECO:0000313" key="2">
    <source>
        <dbReference type="Proteomes" id="UP001221142"/>
    </source>
</evidence>
<reference evidence="1" key="1">
    <citation type="submission" date="2023-03" db="EMBL/GenBank/DDBJ databases">
        <title>Massive genome expansion in bonnet fungi (Mycena s.s.) driven by repeated elements and novel gene families across ecological guilds.</title>
        <authorList>
            <consortium name="Lawrence Berkeley National Laboratory"/>
            <person name="Harder C.B."/>
            <person name="Miyauchi S."/>
            <person name="Viragh M."/>
            <person name="Kuo A."/>
            <person name="Thoen E."/>
            <person name="Andreopoulos B."/>
            <person name="Lu D."/>
            <person name="Skrede I."/>
            <person name="Drula E."/>
            <person name="Henrissat B."/>
            <person name="Morin E."/>
            <person name="Kohler A."/>
            <person name="Barry K."/>
            <person name="LaButti K."/>
            <person name="Morin E."/>
            <person name="Salamov A."/>
            <person name="Lipzen A."/>
            <person name="Mereny Z."/>
            <person name="Hegedus B."/>
            <person name="Baldrian P."/>
            <person name="Stursova M."/>
            <person name="Weitz H."/>
            <person name="Taylor A."/>
            <person name="Grigoriev I.V."/>
            <person name="Nagy L.G."/>
            <person name="Martin F."/>
            <person name="Kauserud H."/>
        </authorList>
    </citation>
    <scope>NUCLEOTIDE SEQUENCE</scope>
    <source>
        <strain evidence="1">9284</strain>
    </source>
</reference>